<feature type="transmembrane region" description="Helical" evidence="1">
    <location>
        <begin position="7"/>
        <end position="30"/>
    </location>
</feature>
<protein>
    <submittedName>
        <fullName evidence="2">Uncharacterized protein</fullName>
    </submittedName>
</protein>
<keyword evidence="1" id="KW-1133">Transmembrane helix</keyword>
<evidence type="ECO:0000313" key="2">
    <source>
        <dbReference type="EMBL" id="SDQ67285.1"/>
    </source>
</evidence>
<keyword evidence="3" id="KW-1185">Reference proteome</keyword>
<dbReference type="Proteomes" id="UP000217103">
    <property type="component" value="Unassembled WGS sequence"/>
</dbReference>
<dbReference type="RefSeq" id="WP_165634739.1">
    <property type="nucleotide sequence ID" value="NZ_FNKK01000002.1"/>
</dbReference>
<dbReference type="AlphaFoldDB" id="A0A1H1CSQ5"/>
<evidence type="ECO:0000313" key="3">
    <source>
        <dbReference type="Proteomes" id="UP000217103"/>
    </source>
</evidence>
<reference evidence="2 3" key="1">
    <citation type="submission" date="2016-10" db="EMBL/GenBank/DDBJ databases">
        <authorList>
            <person name="de Groot N.N."/>
        </authorList>
    </citation>
    <scope>NUCLEOTIDE SEQUENCE [LARGE SCALE GENOMIC DNA]</scope>
    <source>
        <strain evidence="2 3">DSM 43794</strain>
    </source>
</reference>
<name>A0A1H1CSQ5_9ACTN</name>
<dbReference type="STRING" id="35622.SAMN04489764_1628"/>
<feature type="transmembrane region" description="Helical" evidence="1">
    <location>
        <begin position="36"/>
        <end position="53"/>
    </location>
</feature>
<accession>A0A1H1CSQ5</accession>
<organism evidence="2 3">
    <name type="scientific">Thermostaphylospora chromogena</name>
    <dbReference type="NCBI Taxonomy" id="35622"/>
    <lineage>
        <taxon>Bacteria</taxon>
        <taxon>Bacillati</taxon>
        <taxon>Actinomycetota</taxon>
        <taxon>Actinomycetes</taxon>
        <taxon>Streptosporangiales</taxon>
        <taxon>Thermomonosporaceae</taxon>
        <taxon>Thermostaphylospora</taxon>
    </lineage>
</organism>
<proteinExistence type="predicted"/>
<dbReference type="EMBL" id="FNKK01000002">
    <property type="protein sequence ID" value="SDQ67285.1"/>
    <property type="molecule type" value="Genomic_DNA"/>
</dbReference>
<evidence type="ECO:0000256" key="1">
    <source>
        <dbReference type="SAM" id="Phobius"/>
    </source>
</evidence>
<keyword evidence="1" id="KW-0472">Membrane</keyword>
<gene>
    <name evidence="2" type="ORF">SAMN04489764_1628</name>
</gene>
<keyword evidence="1" id="KW-0812">Transmembrane</keyword>
<sequence length="56" mass="6237">MTESKRWLRTVGIVLTALVAMLVASVLVVFFVPNGWLYVLIAWAVLIFAPWRGSSS</sequence>